<dbReference type="AlphaFoldDB" id="A0A8J3DGT0"/>
<evidence type="ECO:0000256" key="1">
    <source>
        <dbReference type="ARBA" id="ARBA00004167"/>
    </source>
</evidence>
<dbReference type="Pfam" id="PF07886">
    <property type="entry name" value="BA14K"/>
    <property type="match status" value="1"/>
</dbReference>
<comment type="similarity">
    <text evidence="2">Belongs to the BA14k family.</text>
</comment>
<keyword evidence="7" id="KW-1133">Transmembrane helix</keyword>
<keyword evidence="4" id="KW-1003">Cell membrane</keyword>
<feature type="chain" id="PRO_5035184208" description="Lectin-like protein BA14k" evidence="8">
    <location>
        <begin position="28"/>
        <end position="130"/>
    </location>
</feature>
<accession>A0A8J3DGT0</accession>
<name>A0A8J3DGT0_9HYPH</name>
<evidence type="ECO:0000256" key="4">
    <source>
        <dbReference type="ARBA" id="ARBA00022475"/>
    </source>
</evidence>
<evidence type="ECO:0000256" key="8">
    <source>
        <dbReference type="SAM" id="SignalP"/>
    </source>
</evidence>
<reference evidence="9" key="1">
    <citation type="journal article" date="2014" name="Int. J. Syst. Evol. Microbiol.">
        <title>Complete genome sequence of Corynebacterium casei LMG S-19264T (=DSM 44701T), isolated from a smear-ripened cheese.</title>
        <authorList>
            <consortium name="US DOE Joint Genome Institute (JGI-PGF)"/>
            <person name="Walter F."/>
            <person name="Albersmeier A."/>
            <person name="Kalinowski J."/>
            <person name="Ruckert C."/>
        </authorList>
    </citation>
    <scope>NUCLEOTIDE SEQUENCE</scope>
    <source>
        <strain evidence="9">KCTC 42097</strain>
    </source>
</reference>
<feature type="signal peptide" evidence="8">
    <location>
        <begin position="1"/>
        <end position="27"/>
    </location>
</feature>
<comment type="subcellular location">
    <subcellularLocation>
        <location evidence="1">Membrane</location>
        <topology evidence="1">Single-pass membrane protein</topology>
    </subcellularLocation>
</comment>
<comment type="function">
    <text evidence="6">Has immunoglobulin-binding and hemagglutination properties, and can bind to mannose. Essential for virulence. May be involved in LPS biosynthesis or polysaccharide transport.</text>
</comment>
<evidence type="ECO:0000313" key="9">
    <source>
        <dbReference type="EMBL" id="GHC65795.1"/>
    </source>
</evidence>
<evidence type="ECO:0000256" key="3">
    <source>
        <dbReference type="ARBA" id="ARBA00020552"/>
    </source>
</evidence>
<organism evidence="9 10">
    <name type="scientific">Limoniibacter endophyticus</name>
    <dbReference type="NCBI Taxonomy" id="1565040"/>
    <lineage>
        <taxon>Bacteria</taxon>
        <taxon>Pseudomonadati</taxon>
        <taxon>Pseudomonadota</taxon>
        <taxon>Alphaproteobacteria</taxon>
        <taxon>Hyphomicrobiales</taxon>
        <taxon>Bartonellaceae</taxon>
        <taxon>Limoniibacter</taxon>
    </lineage>
</organism>
<dbReference type="GO" id="GO:0016020">
    <property type="term" value="C:membrane"/>
    <property type="evidence" value="ECO:0007669"/>
    <property type="project" value="UniProtKB-SubCell"/>
</dbReference>
<keyword evidence="7" id="KW-0472">Membrane</keyword>
<keyword evidence="10" id="KW-1185">Reference proteome</keyword>
<keyword evidence="7" id="KW-0812">Transmembrane</keyword>
<dbReference type="EMBL" id="BMZO01000002">
    <property type="protein sequence ID" value="GHC65795.1"/>
    <property type="molecule type" value="Genomic_DNA"/>
</dbReference>
<evidence type="ECO:0000256" key="7">
    <source>
        <dbReference type="SAM" id="Phobius"/>
    </source>
</evidence>
<protein>
    <recommendedName>
        <fullName evidence="3">Lectin-like protein BA14k</fullName>
    </recommendedName>
</protein>
<keyword evidence="8" id="KW-0732">Signal</keyword>
<sequence length="130" mass="14731">MNNWIKTSVLSAAAASMLMVSLPAAEARDHWHRHHHRGGGDAVAAGVIGLATGAIIGGMVANSGPRYVEERRYYEAPPRYYRPAPRPVYRTYEPWTREWYRYCGNRYRSFNPSTGTFVGYDGIERFCEAN</sequence>
<gene>
    <name evidence="9" type="ORF">GCM10010136_08790</name>
</gene>
<evidence type="ECO:0000256" key="5">
    <source>
        <dbReference type="ARBA" id="ARBA00022734"/>
    </source>
</evidence>
<dbReference type="RefSeq" id="WP_189488239.1">
    <property type="nucleotide sequence ID" value="NZ_BMZO01000002.1"/>
</dbReference>
<dbReference type="InterPro" id="IPR012413">
    <property type="entry name" value="BA14K"/>
</dbReference>
<dbReference type="Proteomes" id="UP000641137">
    <property type="component" value="Unassembled WGS sequence"/>
</dbReference>
<dbReference type="GO" id="GO:0030246">
    <property type="term" value="F:carbohydrate binding"/>
    <property type="evidence" value="ECO:0007669"/>
    <property type="project" value="UniProtKB-KW"/>
</dbReference>
<keyword evidence="5" id="KW-0430">Lectin</keyword>
<proteinExistence type="inferred from homology"/>
<evidence type="ECO:0000256" key="6">
    <source>
        <dbReference type="ARBA" id="ARBA00025321"/>
    </source>
</evidence>
<reference evidence="9" key="2">
    <citation type="submission" date="2020-09" db="EMBL/GenBank/DDBJ databases">
        <authorList>
            <person name="Sun Q."/>
            <person name="Kim S."/>
        </authorList>
    </citation>
    <scope>NUCLEOTIDE SEQUENCE</scope>
    <source>
        <strain evidence="9">KCTC 42097</strain>
    </source>
</reference>
<comment type="caution">
    <text evidence="9">The sequence shown here is derived from an EMBL/GenBank/DDBJ whole genome shotgun (WGS) entry which is preliminary data.</text>
</comment>
<evidence type="ECO:0000256" key="2">
    <source>
        <dbReference type="ARBA" id="ARBA00010270"/>
    </source>
</evidence>
<evidence type="ECO:0000313" key="10">
    <source>
        <dbReference type="Proteomes" id="UP000641137"/>
    </source>
</evidence>
<feature type="transmembrane region" description="Helical" evidence="7">
    <location>
        <begin position="43"/>
        <end position="62"/>
    </location>
</feature>